<sequence length="362" mass="41283">MALPCELIHEILCLVPVKYLLRCRCVSKQWCLIIDSTEFVEKHFKTSVERNRGGIISNGGGNLYLADYESLRDDDAPSVARMDDPLSNALFVGSDNGVVCLCKDKGNVILLLNPSTRKWRTLPSVPAEFPRCFVTSKKYLCGFGYVNDDYKVVKVVECDRPSRGIMVIVYSFKTNSWTQIQNVPSNRNILRSDAWGRFASGTLHWPAIYRYWVSPAIDGFDLGSEQFKEVALPGGKNFVHPVRLVALGGILCFLDYQNYSYVDVLLTNDNGEESSWFKAYSMDRDALEFCFSAKPLEYSKCQRNVLVEVDMKRLVWYHPETKTVKNINLQGLPVLFSSHMYTESLVQLTENKRPQRPSHEIK</sequence>
<dbReference type="EMBL" id="LNRQ01000001">
    <property type="protein sequence ID" value="KZN11589.1"/>
    <property type="molecule type" value="Genomic_DNA"/>
</dbReference>
<dbReference type="InterPro" id="IPR006527">
    <property type="entry name" value="F-box-assoc_dom_typ1"/>
</dbReference>
<dbReference type="AlphaFoldDB" id="A0A166IXA0"/>
<dbReference type="KEGG" id="dcr:108192991"/>
<organism evidence="2">
    <name type="scientific">Daucus carota subsp. sativus</name>
    <name type="common">Carrot</name>
    <dbReference type="NCBI Taxonomy" id="79200"/>
    <lineage>
        <taxon>Eukaryota</taxon>
        <taxon>Viridiplantae</taxon>
        <taxon>Streptophyta</taxon>
        <taxon>Embryophyta</taxon>
        <taxon>Tracheophyta</taxon>
        <taxon>Spermatophyta</taxon>
        <taxon>Magnoliopsida</taxon>
        <taxon>eudicotyledons</taxon>
        <taxon>Gunneridae</taxon>
        <taxon>Pentapetalae</taxon>
        <taxon>asterids</taxon>
        <taxon>campanulids</taxon>
        <taxon>Apiales</taxon>
        <taxon>Apiaceae</taxon>
        <taxon>Apioideae</taxon>
        <taxon>Scandiceae</taxon>
        <taxon>Daucinae</taxon>
        <taxon>Daucus</taxon>
        <taxon>Daucus sect. Daucus</taxon>
    </lineage>
</organism>
<gene>
    <name evidence="2" type="ORF">DCAR_004245</name>
    <name evidence="3" type="ORF">DCAR_0104553</name>
</gene>
<evidence type="ECO:0000259" key="1">
    <source>
        <dbReference type="PROSITE" id="PS50181"/>
    </source>
</evidence>
<dbReference type="Pfam" id="PF07734">
    <property type="entry name" value="FBA_1"/>
    <property type="match status" value="1"/>
</dbReference>
<accession>A0A166IXA0</accession>
<dbReference type="InterPro" id="IPR011043">
    <property type="entry name" value="Gal_Oxase/kelch_b-propeller"/>
</dbReference>
<proteinExistence type="predicted"/>
<dbReference type="OrthoDB" id="591557at2759"/>
<evidence type="ECO:0000313" key="4">
    <source>
        <dbReference type="Proteomes" id="UP000077755"/>
    </source>
</evidence>
<dbReference type="SUPFAM" id="SSF50965">
    <property type="entry name" value="Galactose oxidase, central domain"/>
    <property type="match status" value="1"/>
</dbReference>
<protein>
    <recommendedName>
        <fullName evidence="1">F-box domain-containing protein</fullName>
    </recommendedName>
</protein>
<reference evidence="2" key="1">
    <citation type="journal article" date="2016" name="Nat. Genet.">
        <title>A high-quality carrot genome assembly provides new insights into carotenoid accumulation and asterid genome evolution.</title>
        <authorList>
            <person name="Iorizzo M."/>
            <person name="Ellison S."/>
            <person name="Senalik D."/>
            <person name="Zeng P."/>
            <person name="Satapoomin P."/>
            <person name="Huang J."/>
            <person name="Bowman M."/>
            <person name="Iovene M."/>
            <person name="Sanseverino W."/>
            <person name="Cavagnaro P."/>
            <person name="Yildiz M."/>
            <person name="Macko-Podgorni A."/>
            <person name="Moranska E."/>
            <person name="Grzebelus E."/>
            <person name="Grzebelus D."/>
            <person name="Ashrafi H."/>
            <person name="Zheng Z."/>
            <person name="Cheng S."/>
            <person name="Spooner D."/>
            <person name="Van Deynze A."/>
            <person name="Simon P."/>
        </authorList>
    </citation>
    <scope>NUCLEOTIDE SEQUENCE [LARGE SCALE GENOMIC DNA]</scope>
    <source>
        <tissue evidence="2">Leaf</tissue>
    </source>
</reference>
<dbReference type="SUPFAM" id="SSF81383">
    <property type="entry name" value="F-box domain"/>
    <property type="match status" value="1"/>
</dbReference>
<reference evidence="3" key="2">
    <citation type="submission" date="2022-03" db="EMBL/GenBank/DDBJ databases">
        <title>Draft title - Genomic analysis of global carrot germplasm unveils the trajectory of domestication and the origin of high carotenoid orange carrot.</title>
        <authorList>
            <person name="Iorizzo M."/>
            <person name="Ellison S."/>
            <person name="Senalik D."/>
            <person name="Macko-Podgorni A."/>
            <person name="Grzebelus D."/>
            <person name="Bostan H."/>
            <person name="Rolling W."/>
            <person name="Curaba J."/>
            <person name="Simon P."/>
        </authorList>
    </citation>
    <scope>NUCLEOTIDE SEQUENCE</scope>
    <source>
        <tissue evidence="3">Leaf</tissue>
    </source>
</reference>
<dbReference type="NCBIfam" id="TIGR01640">
    <property type="entry name" value="F_box_assoc_1"/>
    <property type="match status" value="1"/>
</dbReference>
<dbReference type="Gramene" id="KZN11589">
    <property type="protein sequence ID" value="KZN11589"/>
    <property type="gene ID" value="DCAR_004245"/>
</dbReference>
<dbReference type="PROSITE" id="PS50181">
    <property type="entry name" value="FBOX"/>
    <property type="match status" value="1"/>
</dbReference>
<dbReference type="InterPro" id="IPR036047">
    <property type="entry name" value="F-box-like_dom_sf"/>
</dbReference>
<dbReference type="OMA" id="PSIRTHH"/>
<evidence type="ECO:0000313" key="3">
    <source>
        <dbReference type="EMBL" id="WOG85365.1"/>
    </source>
</evidence>
<dbReference type="SMART" id="SM00256">
    <property type="entry name" value="FBOX"/>
    <property type="match status" value="1"/>
</dbReference>
<dbReference type="InterPro" id="IPR001810">
    <property type="entry name" value="F-box_dom"/>
</dbReference>
<dbReference type="Proteomes" id="UP000077755">
    <property type="component" value="Chromosome 1"/>
</dbReference>
<feature type="domain" description="F-box" evidence="1">
    <location>
        <begin position="1"/>
        <end position="43"/>
    </location>
</feature>
<dbReference type="PANTHER" id="PTHR31672:SF13">
    <property type="entry name" value="F-BOX PROTEIN CPR30-LIKE"/>
    <property type="match status" value="1"/>
</dbReference>
<dbReference type="InterPro" id="IPR050796">
    <property type="entry name" value="SCF_F-box_component"/>
</dbReference>
<name>A0A166IXA0_DAUCS</name>
<dbReference type="STRING" id="79200.A0A166IXA0"/>
<evidence type="ECO:0000313" key="2">
    <source>
        <dbReference type="EMBL" id="KZN11589.1"/>
    </source>
</evidence>
<dbReference type="Pfam" id="PF00646">
    <property type="entry name" value="F-box"/>
    <property type="match status" value="1"/>
</dbReference>
<dbReference type="Gene3D" id="2.120.10.80">
    <property type="entry name" value="Kelch-type beta propeller"/>
    <property type="match status" value="1"/>
</dbReference>
<dbReference type="InterPro" id="IPR017451">
    <property type="entry name" value="F-box-assoc_interact_dom"/>
</dbReference>
<dbReference type="Gene3D" id="1.20.1280.50">
    <property type="match status" value="1"/>
</dbReference>
<dbReference type="PANTHER" id="PTHR31672">
    <property type="entry name" value="BNACNNG10540D PROTEIN"/>
    <property type="match status" value="1"/>
</dbReference>
<dbReference type="EMBL" id="CP093343">
    <property type="protein sequence ID" value="WOG85365.1"/>
    <property type="molecule type" value="Genomic_DNA"/>
</dbReference>
<keyword evidence="4" id="KW-1185">Reference proteome</keyword>
<dbReference type="InterPro" id="IPR015915">
    <property type="entry name" value="Kelch-typ_b-propeller"/>
</dbReference>